<evidence type="ECO:0000259" key="6">
    <source>
        <dbReference type="Pfam" id="PF20434"/>
    </source>
</evidence>
<feature type="region of interest" description="Disordered" evidence="5">
    <location>
        <begin position="230"/>
        <end position="286"/>
    </location>
</feature>
<feature type="domain" description="BD-FAE-like" evidence="6">
    <location>
        <begin position="113"/>
        <end position="214"/>
    </location>
</feature>
<keyword evidence="8" id="KW-1185">Reference proteome</keyword>
<feature type="compositionally biased region" description="Low complexity" evidence="5">
    <location>
        <begin position="230"/>
        <end position="239"/>
    </location>
</feature>
<evidence type="ECO:0000313" key="7">
    <source>
        <dbReference type="EMBL" id="SZX59898.1"/>
    </source>
</evidence>
<dbReference type="InterPro" id="IPR029058">
    <property type="entry name" value="AB_hydrolase_fold"/>
</dbReference>
<dbReference type="Gene3D" id="3.40.50.1820">
    <property type="entry name" value="alpha/beta hydrolase"/>
    <property type="match status" value="2"/>
</dbReference>
<evidence type="ECO:0000313" key="8">
    <source>
        <dbReference type="Proteomes" id="UP000256970"/>
    </source>
</evidence>
<comment type="similarity">
    <text evidence="2">Belongs to the AB hydrolase superfamily. Isoprenylcysteine methylesterase family.</text>
</comment>
<sequence length="699" mass="71588">MASLLVQAFKGAHAEVLQEQGALERLRKLRQLAGVFAAELGTAAGLTPYGIRSLRVRTSVPVAGSPAADASPYGVVLFPAVPYGPKPRHLIDIYVPSHVYQQQLQQQQQQQPVQQQLAPVVFFCHGGIWATGDRWHFGPMAVSLAQAGAVVCVISYSLYPEALAGEMAGEVLAALVWAAQEIKQYGGDAARISVVGHSAGGHLGALAVMMLARQRRQALEAAAAAAGQAGSAGSRQQQQCKDARGQAANSCRQQHAATAPQQPQQAPAIQQQQQQHQGQHVQQPLPLQQQPQQQLWYIPDPLALPPPLLFVGMSSVYDVGLHFEFESLRGVAGISTMARACGGAAAFDAVSPAVLLKQAAAGAQQAAGVGSVHLAGQPGRSSNQQQLLQPVQWPQLPAGAAAAAAAGYSFAPAQLGSRLLQQFSRPHSGGFAVVPGSGSSQPQQQLLHGEVIPIRSGMQLPPTASSSSSSSSRASPASDNDAPSSSSSVQAGSTSFGDAATLLRGFSLADAAQLPPCVIMSSCGDHMVPWHEAADMALALQACGVPAKHLIYDRPLHNDFVLDWSPVMIASVDAGGRGGVLGAAAEQAVAAPAAAAAVAAAGGGGVAEVSRAAASGSVAGNSSSAGSMPAFAQDLISIVTGRVQLQFSSSSSSSKQSAEQASSDHLASGNGGGSSAAAAGSSSSFRMGRWFAVQPHSRL</sequence>
<dbReference type="PANTHER" id="PTHR48081">
    <property type="entry name" value="AB HYDROLASE SUPERFAMILY PROTEIN C4A8.06C"/>
    <property type="match status" value="1"/>
</dbReference>
<dbReference type="Pfam" id="PF20434">
    <property type="entry name" value="BD-FAE"/>
    <property type="match status" value="1"/>
</dbReference>
<name>A0A383V2U3_TETOB</name>
<feature type="compositionally biased region" description="Low complexity" evidence="5">
    <location>
        <begin position="464"/>
        <end position="491"/>
    </location>
</feature>
<evidence type="ECO:0000256" key="1">
    <source>
        <dbReference type="ARBA" id="ARBA00022801"/>
    </source>
</evidence>
<dbReference type="Proteomes" id="UP000256970">
    <property type="component" value="Unassembled WGS sequence"/>
</dbReference>
<accession>A0A383V2U3</accession>
<dbReference type="InterPro" id="IPR050300">
    <property type="entry name" value="GDXG_lipolytic_enzyme"/>
</dbReference>
<dbReference type="STRING" id="3088.A0A383V2U3"/>
<evidence type="ECO:0000256" key="5">
    <source>
        <dbReference type="SAM" id="MobiDB-lite"/>
    </source>
</evidence>
<dbReference type="InterPro" id="IPR049492">
    <property type="entry name" value="BD-FAE-like_dom"/>
</dbReference>
<dbReference type="PANTHER" id="PTHR48081:SF33">
    <property type="entry name" value="KYNURENINE FORMAMIDASE"/>
    <property type="match status" value="1"/>
</dbReference>
<dbReference type="AlphaFoldDB" id="A0A383V2U3"/>
<evidence type="ECO:0000256" key="2">
    <source>
        <dbReference type="ARBA" id="ARBA00038028"/>
    </source>
</evidence>
<proteinExistence type="inferred from homology"/>
<dbReference type="GO" id="GO:0016787">
    <property type="term" value="F:hydrolase activity"/>
    <property type="evidence" value="ECO:0007669"/>
    <property type="project" value="UniProtKB-KW"/>
</dbReference>
<dbReference type="SUPFAM" id="SSF53474">
    <property type="entry name" value="alpha/beta-Hydrolases"/>
    <property type="match status" value="1"/>
</dbReference>
<organism evidence="7 8">
    <name type="scientific">Tetradesmus obliquus</name>
    <name type="common">Green alga</name>
    <name type="synonym">Acutodesmus obliquus</name>
    <dbReference type="NCBI Taxonomy" id="3088"/>
    <lineage>
        <taxon>Eukaryota</taxon>
        <taxon>Viridiplantae</taxon>
        <taxon>Chlorophyta</taxon>
        <taxon>core chlorophytes</taxon>
        <taxon>Chlorophyceae</taxon>
        <taxon>CS clade</taxon>
        <taxon>Sphaeropleales</taxon>
        <taxon>Scenedesmaceae</taxon>
        <taxon>Tetradesmus</taxon>
    </lineage>
</organism>
<protein>
    <recommendedName>
        <fullName evidence="3">protein-S-isoprenylcysteine alpha-carbonyl methylesterase</fullName>
        <ecNumber evidence="3">3.1.1.n2</ecNumber>
    </recommendedName>
</protein>
<feature type="region of interest" description="Disordered" evidence="5">
    <location>
        <begin position="650"/>
        <end position="682"/>
    </location>
</feature>
<keyword evidence="1" id="KW-0378">Hydrolase</keyword>
<comment type="catalytic activity">
    <reaction evidence="4">
        <text>[protein]-C-terminal S-[(2E,6E)-farnesyl]-L-cysteine methyl ester + H2O = [protein]-C-terminal S-[(2E,6E)-farnesyl]-L-cysteine + methanol + H(+)</text>
        <dbReference type="Rhea" id="RHEA:48520"/>
        <dbReference type="Rhea" id="RHEA-COMP:12125"/>
        <dbReference type="Rhea" id="RHEA-COMP:12126"/>
        <dbReference type="ChEBI" id="CHEBI:15377"/>
        <dbReference type="ChEBI" id="CHEBI:15378"/>
        <dbReference type="ChEBI" id="CHEBI:17790"/>
        <dbReference type="ChEBI" id="CHEBI:90510"/>
        <dbReference type="ChEBI" id="CHEBI:90511"/>
        <dbReference type="EC" id="3.1.1.n2"/>
    </reaction>
</comment>
<dbReference type="EMBL" id="FNXT01000031">
    <property type="protein sequence ID" value="SZX59898.1"/>
    <property type="molecule type" value="Genomic_DNA"/>
</dbReference>
<evidence type="ECO:0000256" key="3">
    <source>
        <dbReference type="ARBA" id="ARBA00038928"/>
    </source>
</evidence>
<feature type="compositionally biased region" description="Low complexity" evidence="5">
    <location>
        <begin position="650"/>
        <end position="663"/>
    </location>
</feature>
<reference evidence="7 8" key="1">
    <citation type="submission" date="2016-10" db="EMBL/GenBank/DDBJ databases">
        <authorList>
            <person name="Cai Z."/>
        </authorList>
    </citation>
    <scope>NUCLEOTIDE SEQUENCE [LARGE SCALE GENOMIC DNA]</scope>
</reference>
<gene>
    <name evidence="7" type="ORF">BQ4739_LOCUS498</name>
</gene>
<dbReference type="EC" id="3.1.1.n2" evidence="3"/>
<evidence type="ECO:0000256" key="4">
    <source>
        <dbReference type="ARBA" id="ARBA00049507"/>
    </source>
</evidence>
<feature type="region of interest" description="Disordered" evidence="5">
    <location>
        <begin position="457"/>
        <end position="491"/>
    </location>
</feature>
<feature type="compositionally biased region" description="Low complexity" evidence="5">
    <location>
        <begin position="253"/>
        <end position="286"/>
    </location>
</feature>